<evidence type="ECO:0000256" key="5">
    <source>
        <dbReference type="ARBA" id="ARBA00031396"/>
    </source>
</evidence>
<evidence type="ECO:0000259" key="8">
    <source>
        <dbReference type="SMART" id="SM01069"/>
    </source>
</evidence>
<dbReference type="SUPFAM" id="SSF101391">
    <property type="entry name" value="Hsp90 co-chaperone CDC37"/>
    <property type="match status" value="1"/>
</dbReference>
<dbReference type="GO" id="GO:0019901">
    <property type="term" value="F:protein kinase binding"/>
    <property type="evidence" value="ECO:0007669"/>
    <property type="project" value="InterPro"/>
</dbReference>
<dbReference type="GO" id="GO:0005737">
    <property type="term" value="C:cytoplasm"/>
    <property type="evidence" value="ECO:0007669"/>
    <property type="project" value="UniProtKB-SubCell"/>
</dbReference>
<gene>
    <name evidence="11" type="primary">CDC37</name>
    <name evidence="11" type="ORF">LPJ61_002285</name>
</gene>
<dbReference type="AlphaFoldDB" id="A0A9W8CWK2"/>
<dbReference type="InterPro" id="IPR013873">
    <property type="entry name" value="Cdc37_C"/>
</dbReference>
<feature type="domain" description="Cdc37 N-terminal" evidence="10">
    <location>
        <begin position="2"/>
        <end position="195"/>
    </location>
</feature>
<evidence type="ECO:0000313" key="12">
    <source>
        <dbReference type="Proteomes" id="UP001143981"/>
    </source>
</evidence>
<dbReference type="InterPro" id="IPR013855">
    <property type="entry name" value="Cdc37_N_dom"/>
</dbReference>
<accession>A0A9W8CWK2</accession>
<dbReference type="GO" id="GO:0050821">
    <property type="term" value="P:protein stabilization"/>
    <property type="evidence" value="ECO:0007669"/>
    <property type="project" value="TreeGrafter"/>
</dbReference>
<feature type="compositionally biased region" description="Polar residues" evidence="7">
    <location>
        <begin position="374"/>
        <end position="389"/>
    </location>
</feature>
<evidence type="ECO:0000313" key="11">
    <source>
        <dbReference type="EMBL" id="KAJ1731931.1"/>
    </source>
</evidence>
<comment type="similarity">
    <text evidence="2">Belongs to the CDC37 family.</text>
</comment>
<protein>
    <recommendedName>
        <fullName evidence="5">Hsp90 chaperone protein kinase-targeting subunit</fullName>
    </recommendedName>
</protein>
<evidence type="ECO:0000256" key="1">
    <source>
        <dbReference type="ARBA" id="ARBA00004496"/>
    </source>
</evidence>
<dbReference type="InterPro" id="IPR038189">
    <property type="entry name" value="Cdc37_Hsp90-bd_sf"/>
</dbReference>
<feature type="region of interest" description="Disordered" evidence="7">
    <location>
        <begin position="198"/>
        <end position="260"/>
    </location>
</feature>
<dbReference type="SMART" id="SM01071">
    <property type="entry name" value="CDC37_N"/>
    <property type="match status" value="1"/>
</dbReference>
<feature type="compositionally biased region" description="Acidic residues" evidence="7">
    <location>
        <begin position="247"/>
        <end position="258"/>
    </location>
</feature>
<keyword evidence="6" id="KW-0175">Coiled coil</keyword>
<dbReference type="SMART" id="SM01070">
    <property type="entry name" value="CDC37_M"/>
    <property type="match status" value="1"/>
</dbReference>
<evidence type="ECO:0000256" key="7">
    <source>
        <dbReference type="SAM" id="MobiDB-lite"/>
    </source>
</evidence>
<keyword evidence="4" id="KW-0143">Chaperone</keyword>
<dbReference type="Pfam" id="PF08564">
    <property type="entry name" value="CDC37_C"/>
    <property type="match status" value="1"/>
</dbReference>
<feature type="coiled-coil region" evidence="6">
    <location>
        <begin position="132"/>
        <end position="177"/>
    </location>
</feature>
<dbReference type="SMART" id="SM01069">
    <property type="entry name" value="CDC37_C"/>
    <property type="match status" value="1"/>
</dbReference>
<dbReference type="PANTHER" id="PTHR12800:SF4">
    <property type="entry name" value="HSP90 CO-CHAPERONE CDC37"/>
    <property type="match status" value="1"/>
</dbReference>
<comment type="caution">
    <text evidence="11">The sequence shown here is derived from an EMBL/GenBank/DDBJ whole genome shotgun (WGS) entry which is preliminary data.</text>
</comment>
<dbReference type="InterPro" id="IPR004918">
    <property type="entry name" value="Cdc37"/>
</dbReference>
<dbReference type="OrthoDB" id="440202at2759"/>
<evidence type="ECO:0000259" key="9">
    <source>
        <dbReference type="SMART" id="SM01070"/>
    </source>
</evidence>
<comment type="subcellular location">
    <subcellularLocation>
        <location evidence="1">Cytoplasm</location>
    </subcellularLocation>
</comment>
<evidence type="ECO:0000256" key="6">
    <source>
        <dbReference type="SAM" id="Coils"/>
    </source>
</evidence>
<feature type="domain" description="Cdc37 C-terminal" evidence="8">
    <location>
        <begin position="396"/>
        <end position="476"/>
    </location>
</feature>
<evidence type="ECO:0000256" key="2">
    <source>
        <dbReference type="ARBA" id="ARBA00006222"/>
    </source>
</evidence>
<organism evidence="11 12">
    <name type="scientific">Coemansia biformis</name>
    <dbReference type="NCBI Taxonomy" id="1286918"/>
    <lineage>
        <taxon>Eukaryota</taxon>
        <taxon>Fungi</taxon>
        <taxon>Fungi incertae sedis</taxon>
        <taxon>Zoopagomycota</taxon>
        <taxon>Kickxellomycotina</taxon>
        <taxon>Kickxellomycetes</taxon>
        <taxon>Kickxellales</taxon>
        <taxon>Kickxellaceae</taxon>
        <taxon>Coemansia</taxon>
    </lineage>
</organism>
<sequence length="481" mass="53334">MPIDYSKWDNLELSDDSDVEVHPNIERGTFIRLRQRKIREDREKRQMRQERAEALVAMNNDLVQRITQLRDEVSAADEPAMAAIVRQWEHDVEQSRVFTQKRNAAQKEGAAPEQPSEEEMVAALKARISDDLLRAAAELDTVEARRKEYLAQLDVHIGKLGKSLQDAERELEEAISDIARHIDPETISHAGFDRSFVSKSSDAPAASGSGTAPKSARGSKGKQTVTTEEILNPESVGVFDSDKAAADDDDDSNAIDENGDLRLDKDAKEFAGLASMSDSMDYIHKHLGIVSEEKTNQILGHAFTHELAGRKKLAKQYVHQGLILTYILELGSSGINMFFQRMGSKGSARDMFEADVASRYKHIEARCKVIQSETQQDGEVESIQLQTDSPDAPIKISVPDESSGDEDPERLELFQQLPEAFQDALRVGTIAALNEVLATIPGPEAERILGICGQGKFLHIDEEIIVDPNEQEDGDRQAPPA</sequence>
<proteinExistence type="inferred from homology"/>
<evidence type="ECO:0000256" key="3">
    <source>
        <dbReference type="ARBA" id="ARBA00022490"/>
    </source>
</evidence>
<dbReference type="Pfam" id="PF03234">
    <property type="entry name" value="CDC37_N"/>
    <property type="match status" value="1"/>
</dbReference>
<dbReference type="Gene3D" id="1.20.58.610">
    <property type="entry name" value="Cdc37, Hsp90 binding domain"/>
    <property type="match status" value="1"/>
</dbReference>
<evidence type="ECO:0000259" key="10">
    <source>
        <dbReference type="SMART" id="SM01071"/>
    </source>
</evidence>
<dbReference type="Pfam" id="PF08565">
    <property type="entry name" value="CDC37_M"/>
    <property type="match status" value="1"/>
</dbReference>
<evidence type="ECO:0000256" key="4">
    <source>
        <dbReference type="ARBA" id="ARBA00023186"/>
    </source>
</evidence>
<feature type="region of interest" description="Disordered" evidence="7">
    <location>
        <begin position="374"/>
        <end position="407"/>
    </location>
</feature>
<dbReference type="GO" id="GO:0051087">
    <property type="term" value="F:protein-folding chaperone binding"/>
    <property type="evidence" value="ECO:0007669"/>
    <property type="project" value="TreeGrafter"/>
</dbReference>
<keyword evidence="12" id="KW-1185">Reference proteome</keyword>
<dbReference type="GO" id="GO:0051082">
    <property type="term" value="F:unfolded protein binding"/>
    <property type="evidence" value="ECO:0007669"/>
    <property type="project" value="TreeGrafter"/>
</dbReference>
<dbReference type="InterPro" id="IPR013874">
    <property type="entry name" value="Cdc37_Hsp90-bd"/>
</dbReference>
<dbReference type="GO" id="GO:0031072">
    <property type="term" value="F:heat shock protein binding"/>
    <property type="evidence" value="ECO:0007669"/>
    <property type="project" value="TreeGrafter"/>
</dbReference>
<dbReference type="EMBL" id="JANBOI010000275">
    <property type="protein sequence ID" value="KAJ1731931.1"/>
    <property type="molecule type" value="Genomic_DNA"/>
</dbReference>
<name>A0A9W8CWK2_9FUNG</name>
<dbReference type="Proteomes" id="UP001143981">
    <property type="component" value="Unassembled WGS sequence"/>
</dbReference>
<dbReference type="GO" id="GO:0006457">
    <property type="term" value="P:protein folding"/>
    <property type="evidence" value="ECO:0007669"/>
    <property type="project" value="TreeGrafter"/>
</dbReference>
<feature type="domain" description="Cdc37 Hsp90 binding" evidence="9">
    <location>
        <begin position="219"/>
        <end position="381"/>
    </location>
</feature>
<reference evidence="11" key="1">
    <citation type="submission" date="2022-07" db="EMBL/GenBank/DDBJ databases">
        <title>Phylogenomic reconstructions and comparative analyses of Kickxellomycotina fungi.</title>
        <authorList>
            <person name="Reynolds N.K."/>
            <person name="Stajich J.E."/>
            <person name="Barry K."/>
            <person name="Grigoriev I.V."/>
            <person name="Crous P."/>
            <person name="Smith M.E."/>
        </authorList>
    </citation>
    <scope>NUCLEOTIDE SEQUENCE</scope>
    <source>
        <strain evidence="11">BCRC 34381</strain>
    </source>
</reference>
<keyword evidence="3" id="KW-0963">Cytoplasm</keyword>
<dbReference type="PANTHER" id="PTHR12800">
    <property type="entry name" value="CDC37-RELATED"/>
    <property type="match status" value="1"/>
</dbReference>